<dbReference type="OrthoDB" id="10249433at2759"/>
<reference evidence="2" key="1">
    <citation type="submission" date="2021-11" db="EMBL/GenBank/DDBJ databases">
        <authorList>
            <person name="Herlambang A."/>
            <person name="Guo Y."/>
            <person name="Takashima Y."/>
            <person name="Nishizawa T."/>
        </authorList>
    </citation>
    <scope>NUCLEOTIDE SEQUENCE</scope>
    <source>
        <strain evidence="2">E1425</strain>
    </source>
</reference>
<comment type="caution">
    <text evidence="2">The sequence shown here is derived from an EMBL/GenBank/DDBJ whole genome shotgun (WGS) entry which is preliminary data.</text>
</comment>
<dbReference type="Proteomes" id="UP000827284">
    <property type="component" value="Unassembled WGS sequence"/>
</dbReference>
<dbReference type="InterPro" id="IPR000073">
    <property type="entry name" value="AB_hydrolase_1"/>
</dbReference>
<dbReference type="PANTHER" id="PTHR11614">
    <property type="entry name" value="PHOSPHOLIPASE-RELATED"/>
    <property type="match status" value="1"/>
</dbReference>
<evidence type="ECO:0000313" key="3">
    <source>
        <dbReference type="Proteomes" id="UP000827284"/>
    </source>
</evidence>
<name>A0A9P3H6Y8_9FUNG</name>
<proteinExistence type="predicted"/>
<feature type="domain" description="Serine aminopeptidase S33" evidence="1">
    <location>
        <begin position="33"/>
        <end position="276"/>
    </location>
</feature>
<organism evidence="2 3">
    <name type="scientific">Entomortierella parvispora</name>
    <dbReference type="NCBI Taxonomy" id="205924"/>
    <lineage>
        <taxon>Eukaryota</taxon>
        <taxon>Fungi</taxon>
        <taxon>Fungi incertae sedis</taxon>
        <taxon>Mucoromycota</taxon>
        <taxon>Mortierellomycotina</taxon>
        <taxon>Mortierellomycetes</taxon>
        <taxon>Mortierellales</taxon>
        <taxon>Mortierellaceae</taxon>
        <taxon>Entomortierella</taxon>
    </lineage>
</organism>
<dbReference type="EMBL" id="BQFW01000005">
    <property type="protein sequence ID" value="GJJ71187.1"/>
    <property type="molecule type" value="Genomic_DNA"/>
</dbReference>
<gene>
    <name evidence="2" type="ORF">EMPS_03537</name>
</gene>
<sequence length="304" mass="33383">MATAQNTPTSKEEWIKAADGHELFTKTWYAVGNPVASVVFVHGFGEHIVRYDHVFEEFNKAGFQVSAFDQRGFGKTGKKTKTLGRTGGYEKAIPDITAALERGEIKDLPLFLMGHSYGGGLVLNYDCIGPLRTKLAGLIASAPLVLTAPATRPNNATVSFAGAVSKVLPSVKIPVNLSSKLISRDPAEVSKYDKDPLVHGFGTTKGLFDMLTNGKALLTSRYQEIATNVPLLITHGTKDGLTDHNASKEFFDKVQVKDKEYKEYPGYFHELHNEPEPDRTQVIQYYIQWIKARLPPATATATVV</sequence>
<dbReference type="Pfam" id="PF12146">
    <property type="entry name" value="Hydrolase_4"/>
    <property type="match status" value="1"/>
</dbReference>
<evidence type="ECO:0000313" key="2">
    <source>
        <dbReference type="EMBL" id="GJJ71187.1"/>
    </source>
</evidence>
<dbReference type="AlphaFoldDB" id="A0A9P3H6Y8"/>
<reference evidence="2" key="2">
    <citation type="journal article" date="2022" name="Microbiol. Resour. Announc.">
        <title>Whole-Genome Sequence of Entomortierella parvispora E1425, a Mucoromycotan Fungus Associated with Burkholderiaceae-Related Endosymbiotic Bacteria.</title>
        <authorList>
            <person name="Herlambang A."/>
            <person name="Guo Y."/>
            <person name="Takashima Y."/>
            <person name="Narisawa K."/>
            <person name="Ohta H."/>
            <person name="Nishizawa T."/>
        </authorList>
    </citation>
    <scope>NUCLEOTIDE SEQUENCE</scope>
    <source>
        <strain evidence="2">E1425</strain>
    </source>
</reference>
<protein>
    <submittedName>
        <fullName evidence="2">Acylglycerol lipase</fullName>
    </submittedName>
</protein>
<accession>A0A9P3H6Y8</accession>
<keyword evidence="3" id="KW-1185">Reference proteome</keyword>
<dbReference type="InterPro" id="IPR029058">
    <property type="entry name" value="AB_hydrolase_fold"/>
</dbReference>
<dbReference type="PRINTS" id="PR00111">
    <property type="entry name" value="ABHYDROLASE"/>
</dbReference>
<dbReference type="Gene3D" id="3.40.50.1820">
    <property type="entry name" value="alpha/beta hydrolase"/>
    <property type="match status" value="1"/>
</dbReference>
<dbReference type="InterPro" id="IPR051044">
    <property type="entry name" value="MAG_DAG_Lipase"/>
</dbReference>
<dbReference type="InterPro" id="IPR022742">
    <property type="entry name" value="Hydrolase_4"/>
</dbReference>
<evidence type="ECO:0000259" key="1">
    <source>
        <dbReference type="Pfam" id="PF12146"/>
    </source>
</evidence>
<dbReference type="SUPFAM" id="SSF53474">
    <property type="entry name" value="alpha/beta-Hydrolases"/>
    <property type="match status" value="1"/>
</dbReference>